<dbReference type="Proteomes" id="UP000276133">
    <property type="component" value="Unassembled WGS sequence"/>
</dbReference>
<dbReference type="Gene3D" id="1.20.120.230">
    <property type="entry name" value="Alpha-catenin/vinculin-like"/>
    <property type="match status" value="1"/>
</dbReference>
<reference evidence="1 2" key="1">
    <citation type="journal article" date="2018" name="Sci. Rep.">
        <title>Genomic signatures of local adaptation to the degree of environmental predictability in rotifers.</title>
        <authorList>
            <person name="Franch-Gras L."/>
            <person name="Hahn C."/>
            <person name="Garcia-Roger E.M."/>
            <person name="Carmona M.J."/>
            <person name="Serra M."/>
            <person name="Gomez A."/>
        </authorList>
    </citation>
    <scope>NUCLEOTIDE SEQUENCE [LARGE SCALE GENOMIC DNA]</scope>
    <source>
        <strain evidence="1">HYR1</strain>
    </source>
</reference>
<dbReference type="EMBL" id="REGN01011338">
    <property type="protein sequence ID" value="RMZ97556.1"/>
    <property type="molecule type" value="Genomic_DNA"/>
</dbReference>
<keyword evidence="2" id="KW-1185">Reference proteome</keyword>
<accession>A0A3M7PEK3</accession>
<sequence>MTAAVSVVKASYVASTKYTSKIGNRKPIVQWKMKALDKSYLSSNFEFFYLSFFCWCMLDTKMIIFKATSFLVRSSKSKKLKFVKNLNCVVYAVLIKIRYYENNL</sequence>
<evidence type="ECO:0000313" key="1">
    <source>
        <dbReference type="EMBL" id="RMZ97556.1"/>
    </source>
</evidence>
<proteinExistence type="predicted"/>
<comment type="caution">
    <text evidence="1">The sequence shown here is derived from an EMBL/GenBank/DDBJ whole genome shotgun (WGS) entry which is preliminary data.</text>
</comment>
<dbReference type="AlphaFoldDB" id="A0A3M7PEK3"/>
<organism evidence="1 2">
    <name type="scientific">Brachionus plicatilis</name>
    <name type="common">Marine rotifer</name>
    <name type="synonym">Brachionus muelleri</name>
    <dbReference type="NCBI Taxonomy" id="10195"/>
    <lineage>
        <taxon>Eukaryota</taxon>
        <taxon>Metazoa</taxon>
        <taxon>Spiralia</taxon>
        <taxon>Gnathifera</taxon>
        <taxon>Rotifera</taxon>
        <taxon>Eurotatoria</taxon>
        <taxon>Monogononta</taxon>
        <taxon>Pseudotrocha</taxon>
        <taxon>Ploima</taxon>
        <taxon>Brachionidae</taxon>
        <taxon>Brachionus</taxon>
    </lineage>
</organism>
<evidence type="ECO:0000313" key="2">
    <source>
        <dbReference type="Proteomes" id="UP000276133"/>
    </source>
</evidence>
<gene>
    <name evidence="1" type="ORF">BpHYR1_034216</name>
</gene>
<name>A0A3M7PEK3_BRAPC</name>
<protein>
    <submittedName>
        <fullName evidence="1">Uncharacterized protein</fullName>
    </submittedName>
</protein>